<dbReference type="PANTHER" id="PTHR43549">
    <property type="entry name" value="MULTIDRUG RESISTANCE PROTEIN YPNP-RELATED"/>
    <property type="match status" value="1"/>
</dbReference>
<proteinExistence type="predicted"/>
<dbReference type="InterPro" id="IPR052031">
    <property type="entry name" value="Membrane_Transporter-Flippase"/>
</dbReference>
<dbReference type="Proteomes" id="UP000281112">
    <property type="component" value="Unassembled WGS sequence"/>
</dbReference>
<feature type="transmembrane region" description="Helical" evidence="9">
    <location>
        <begin position="413"/>
        <end position="433"/>
    </location>
</feature>
<dbReference type="PANTHER" id="PTHR43549:SF3">
    <property type="entry name" value="MULTIDRUG RESISTANCE PROTEIN YPNP-RELATED"/>
    <property type="match status" value="1"/>
</dbReference>
<dbReference type="InterPro" id="IPR002528">
    <property type="entry name" value="MATE_fam"/>
</dbReference>
<dbReference type="GO" id="GO:0005886">
    <property type="term" value="C:plasma membrane"/>
    <property type="evidence" value="ECO:0007669"/>
    <property type="project" value="UniProtKB-SubCell"/>
</dbReference>
<gene>
    <name evidence="10" type="ORF">EES38_19580</name>
</gene>
<evidence type="ECO:0000256" key="5">
    <source>
        <dbReference type="ARBA" id="ARBA00022692"/>
    </source>
</evidence>
<dbReference type="AlphaFoldDB" id="A0A3N9TCT4"/>
<feature type="transmembrane region" description="Helical" evidence="9">
    <location>
        <begin position="56"/>
        <end position="77"/>
    </location>
</feature>
<dbReference type="InterPro" id="IPR048279">
    <property type="entry name" value="MdtK-like"/>
</dbReference>
<sequence length="448" mass="48340">MHDKHGLLTDPISDVLRRMTIPMTLGMIAILMFNLVDTFFISLLGTEALAAVSYTFPITFGINCITMGIGVGLSIHIGKLLGQGDGHRAAIFATHGIILALLLVSVTSALGISCLTPLFSLLGAPAHLLPLINDYMFIWYLAIPLLVLPMTGNSAIRATGNTKTPAQIMVFSGFINGALDPLLIFGYGPFPELGIQGAAIASAISWLFGLLASLYVLTIKEKRLARPSISTVVSDWKAVLSVGTPAALSTAMNPISGAVLMTLLSTFGTSAVAAYGAAQRVESILLLVLMSLTSALTPFLAQNLGAKNYQRTFSGLFLSMRFAIIFQFFIFLMMVPISSPLAHLFSQEPTVKHLLWQYLIIVPISYGFQGIIMMLVSAMNAFHKPLQAFLWNFMRLFAFVLPGAWIGSSYLGIEGLFIGIAVGNIIGGILGYMNALRLRKEKQITDIE</sequence>
<dbReference type="OrthoDB" id="9806302at2"/>
<feature type="transmembrane region" description="Helical" evidence="9">
    <location>
        <begin position="193"/>
        <end position="217"/>
    </location>
</feature>
<evidence type="ECO:0000313" key="10">
    <source>
        <dbReference type="EMBL" id="RQW61315.1"/>
    </source>
</evidence>
<accession>A0A3N9TCT4</accession>
<evidence type="ECO:0000256" key="1">
    <source>
        <dbReference type="ARBA" id="ARBA00004429"/>
    </source>
</evidence>
<keyword evidence="5 9" id="KW-0812">Transmembrane</keyword>
<feature type="transmembrane region" description="Helical" evidence="9">
    <location>
        <begin position="168"/>
        <end position="187"/>
    </location>
</feature>
<dbReference type="PIRSF" id="PIRSF006603">
    <property type="entry name" value="DinF"/>
    <property type="match status" value="1"/>
</dbReference>
<comment type="subcellular location">
    <subcellularLocation>
        <location evidence="1">Cell inner membrane</location>
        <topology evidence="1">Multi-pass membrane protein</topology>
    </subcellularLocation>
</comment>
<evidence type="ECO:0000256" key="9">
    <source>
        <dbReference type="SAM" id="Phobius"/>
    </source>
</evidence>
<dbReference type="GO" id="GO:0015297">
    <property type="term" value="F:antiporter activity"/>
    <property type="evidence" value="ECO:0007669"/>
    <property type="project" value="InterPro"/>
</dbReference>
<feature type="transmembrane region" description="Helical" evidence="9">
    <location>
        <begin position="355"/>
        <end position="376"/>
    </location>
</feature>
<keyword evidence="4" id="KW-1003">Cell membrane</keyword>
<dbReference type="NCBIfam" id="TIGR00797">
    <property type="entry name" value="matE"/>
    <property type="match status" value="1"/>
</dbReference>
<dbReference type="RefSeq" id="WP_124938902.1">
    <property type="nucleotide sequence ID" value="NZ_RJVQ01000013.1"/>
</dbReference>
<keyword evidence="11" id="KW-1185">Reference proteome</keyword>
<evidence type="ECO:0000256" key="6">
    <source>
        <dbReference type="ARBA" id="ARBA00022989"/>
    </source>
</evidence>
<evidence type="ECO:0000313" key="11">
    <source>
        <dbReference type="Proteomes" id="UP000281112"/>
    </source>
</evidence>
<dbReference type="EMBL" id="RJVQ01000013">
    <property type="protein sequence ID" value="RQW61315.1"/>
    <property type="molecule type" value="Genomic_DNA"/>
</dbReference>
<feature type="transmembrane region" description="Helical" evidence="9">
    <location>
        <begin position="313"/>
        <end position="335"/>
    </location>
</feature>
<feature type="transmembrane region" description="Helical" evidence="9">
    <location>
        <begin position="388"/>
        <end position="407"/>
    </location>
</feature>
<evidence type="ECO:0000256" key="4">
    <source>
        <dbReference type="ARBA" id="ARBA00022475"/>
    </source>
</evidence>
<feature type="transmembrane region" description="Helical" evidence="9">
    <location>
        <begin position="258"/>
        <end position="278"/>
    </location>
</feature>
<feature type="transmembrane region" description="Helical" evidence="9">
    <location>
        <begin position="21"/>
        <end position="44"/>
    </location>
</feature>
<organism evidence="10 11">
    <name type="scientific">Vibrio viridaestus</name>
    <dbReference type="NCBI Taxonomy" id="2487322"/>
    <lineage>
        <taxon>Bacteria</taxon>
        <taxon>Pseudomonadati</taxon>
        <taxon>Pseudomonadota</taxon>
        <taxon>Gammaproteobacteria</taxon>
        <taxon>Vibrionales</taxon>
        <taxon>Vibrionaceae</taxon>
        <taxon>Vibrio</taxon>
    </lineage>
</organism>
<feature type="transmembrane region" description="Helical" evidence="9">
    <location>
        <begin position="137"/>
        <end position="156"/>
    </location>
</feature>
<protein>
    <recommendedName>
        <fullName evidence="2">Multidrug resistance protein NorM</fullName>
    </recommendedName>
    <alternativeName>
        <fullName evidence="8">Na(+)/drug antiporter</fullName>
    </alternativeName>
</protein>
<feature type="transmembrane region" description="Helical" evidence="9">
    <location>
        <begin position="89"/>
        <end position="112"/>
    </location>
</feature>
<evidence type="ECO:0000256" key="8">
    <source>
        <dbReference type="ARBA" id="ARBA00030855"/>
    </source>
</evidence>
<feature type="transmembrane region" description="Helical" evidence="9">
    <location>
        <begin position="284"/>
        <end position="301"/>
    </location>
</feature>
<comment type="caution">
    <text evidence="10">The sequence shown here is derived from an EMBL/GenBank/DDBJ whole genome shotgun (WGS) entry which is preliminary data.</text>
</comment>
<evidence type="ECO:0000256" key="2">
    <source>
        <dbReference type="ARBA" id="ARBA00013489"/>
    </source>
</evidence>
<evidence type="ECO:0000256" key="3">
    <source>
        <dbReference type="ARBA" id="ARBA00022448"/>
    </source>
</evidence>
<keyword evidence="6 9" id="KW-1133">Transmembrane helix</keyword>
<dbReference type="GO" id="GO:0042910">
    <property type="term" value="F:xenobiotic transmembrane transporter activity"/>
    <property type="evidence" value="ECO:0007669"/>
    <property type="project" value="InterPro"/>
</dbReference>
<evidence type="ECO:0000256" key="7">
    <source>
        <dbReference type="ARBA" id="ARBA00023136"/>
    </source>
</evidence>
<name>A0A3N9TCT4_9VIBR</name>
<reference evidence="10 11" key="1">
    <citation type="submission" date="2018-11" db="EMBL/GenBank/DDBJ databases">
        <title>Vibrio LJC006 sp. nov., isolated from seawater during the bloom of the enteromorpha.</title>
        <authorList>
            <person name="Liang J."/>
        </authorList>
    </citation>
    <scope>NUCLEOTIDE SEQUENCE [LARGE SCALE GENOMIC DNA]</scope>
    <source>
        <strain evidence="10 11">LJC006</strain>
    </source>
</reference>
<keyword evidence="3" id="KW-0813">Transport</keyword>
<dbReference type="Pfam" id="PF01554">
    <property type="entry name" value="MatE"/>
    <property type="match status" value="2"/>
</dbReference>
<keyword evidence="7 9" id="KW-0472">Membrane</keyword>